<protein>
    <submittedName>
        <fullName evidence="6">Mandelate racemase/muconate lactonizing protein</fullName>
    </submittedName>
</protein>
<dbReference type="SMART" id="SM00922">
    <property type="entry name" value="MR_MLE"/>
    <property type="match status" value="1"/>
</dbReference>
<dbReference type="InterPro" id="IPR029017">
    <property type="entry name" value="Enolase-like_N"/>
</dbReference>
<sequence length="372" mass="39978">MAKEIKIAKIEVFQVDLPYSGGVYHLSRGREYKSFDATIVRITTECGIEGYGESTPFGSTYVAAHALGVRSGIAEIARHLIGLDPRRVDRINDTMDSVLLGHEHAKTALNVACWDIFGKSVGLPVCELLGGRTGFAMPIIDSIPVDGPEETRAKVAHYRALGYLGHSIKVGDDPAIDAARVAGALKDQKPGEYFIVDANGGYTVETALRFLRLLSPSLDFVFEAPCATHRETLSLRRRTDVPIIFDELAIDAPSVIEAISHDVVECIGLKISKLGGLTKCRRIRDICIAAGYTFSVQETAGSDIAFAAIVAMGQTVPERNLCCVLESREIVTLKTADGDFDVKNGGVTAPTAPGLGITVRTDVLGDPVATYQ</sequence>
<organism evidence="6 7">
    <name type="scientific">Plectosphaerella cucumerina</name>
    <dbReference type="NCBI Taxonomy" id="40658"/>
    <lineage>
        <taxon>Eukaryota</taxon>
        <taxon>Fungi</taxon>
        <taxon>Dikarya</taxon>
        <taxon>Ascomycota</taxon>
        <taxon>Pezizomycotina</taxon>
        <taxon>Sordariomycetes</taxon>
        <taxon>Hypocreomycetidae</taxon>
        <taxon>Glomerellales</taxon>
        <taxon>Plectosphaerellaceae</taxon>
        <taxon>Plectosphaerella</taxon>
    </lineage>
</organism>
<dbReference type="Gene3D" id="3.20.20.120">
    <property type="entry name" value="Enolase-like C-terminal domain"/>
    <property type="match status" value="1"/>
</dbReference>
<gene>
    <name evidence="6" type="ORF">B0T11DRAFT_322295</name>
</gene>
<name>A0A8K0WZS7_9PEZI</name>
<keyword evidence="7" id="KW-1185">Reference proteome</keyword>
<dbReference type="EMBL" id="JAGPXD010000007">
    <property type="protein sequence ID" value="KAH7347599.1"/>
    <property type="molecule type" value="Genomic_DNA"/>
</dbReference>
<dbReference type="GO" id="GO:0003824">
    <property type="term" value="F:catalytic activity"/>
    <property type="evidence" value="ECO:0007669"/>
    <property type="project" value="UniProtKB-ARBA"/>
</dbReference>
<accession>A0A8K0WZS7</accession>
<dbReference type="InterPro" id="IPR036849">
    <property type="entry name" value="Enolase-like_C_sf"/>
</dbReference>
<dbReference type="InterPro" id="IPR034593">
    <property type="entry name" value="DgoD-like"/>
</dbReference>
<keyword evidence="4" id="KW-0460">Magnesium</keyword>
<dbReference type="GO" id="GO:0046872">
    <property type="term" value="F:metal ion binding"/>
    <property type="evidence" value="ECO:0007669"/>
    <property type="project" value="UniProtKB-KW"/>
</dbReference>
<dbReference type="AlphaFoldDB" id="A0A8K0WZS7"/>
<dbReference type="Proteomes" id="UP000813385">
    <property type="component" value="Unassembled WGS sequence"/>
</dbReference>
<comment type="similarity">
    <text evidence="2">Belongs to the mandelate racemase/muconate lactonizing enzyme family.</text>
</comment>
<proteinExistence type="inferred from homology"/>
<dbReference type="PANTHER" id="PTHR48080:SF3">
    <property type="entry name" value="ENOLASE SUPERFAMILY MEMBER DDB_G0284701"/>
    <property type="match status" value="1"/>
</dbReference>
<dbReference type="Gene3D" id="3.30.390.10">
    <property type="entry name" value="Enolase-like, N-terminal domain"/>
    <property type="match status" value="1"/>
</dbReference>
<dbReference type="Pfam" id="PF13378">
    <property type="entry name" value="MR_MLE_C"/>
    <property type="match status" value="1"/>
</dbReference>
<evidence type="ECO:0000259" key="5">
    <source>
        <dbReference type="SMART" id="SM00922"/>
    </source>
</evidence>
<dbReference type="PANTHER" id="PTHR48080">
    <property type="entry name" value="D-GALACTONATE DEHYDRATASE-RELATED"/>
    <property type="match status" value="1"/>
</dbReference>
<dbReference type="InterPro" id="IPR013341">
    <property type="entry name" value="Mandelate_racemase_N_dom"/>
</dbReference>
<dbReference type="Pfam" id="PF02746">
    <property type="entry name" value="MR_MLE_N"/>
    <property type="match status" value="1"/>
</dbReference>
<evidence type="ECO:0000256" key="2">
    <source>
        <dbReference type="ARBA" id="ARBA00008031"/>
    </source>
</evidence>
<evidence type="ECO:0000313" key="7">
    <source>
        <dbReference type="Proteomes" id="UP000813385"/>
    </source>
</evidence>
<dbReference type="InterPro" id="IPR013342">
    <property type="entry name" value="Mandelate_racemase_C"/>
</dbReference>
<feature type="domain" description="Mandelate racemase/muconate lactonizing enzyme C-terminal" evidence="5">
    <location>
        <begin position="148"/>
        <end position="242"/>
    </location>
</feature>
<evidence type="ECO:0000256" key="1">
    <source>
        <dbReference type="ARBA" id="ARBA00001946"/>
    </source>
</evidence>
<dbReference type="SFLD" id="SFLDG00180">
    <property type="entry name" value="muconate_cycloisomerase"/>
    <property type="match status" value="1"/>
</dbReference>
<comment type="cofactor">
    <cofactor evidence="1">
        <name>Mg(2+)</name>
        <dbReference type="ChEBI" id="CHEBI:18420"/>
    </cofactor>
</comment>
<evidence type="ECO:0000313" key="6">
    <source>
        <dbReference type="EMBL" id="KAH7347599.1"/>
    </source>
</evidence>
<dbReference type="OrthoDB" id="2943660at2759"/>
<dbReference type="FunFam" id="3.30.390.10:FF:000009">
    <property type="entry name" value="Hydrophobic dipeptide epimerase"/>
    <property type="match status" value="1"/>
</dbReference>
<dbReference type="SUPFAM" id="SSF51604">
    <property type="entry name" value="Enolase C-terminal domain-like"/>
    <property type="match status" value="1"/>
</dbReference>
<dbReference type="SUPFAM" id="SSF54826">
    <property type="entry name" value="Enolase N-terminal domain-like"/>
    <property type="match status" value="1"/>
</dbReference>
<keyword evidence="3" id="KW-0479">Metal-binding</keyword>
<dbReference type="InterPro" id="IPR029065">
    <property type="entry name" value="Enolase_C-like"/>
</dbReference>
<comment type="caution">
    <text evidence="6">The sequence shown here is derived from an EMBL/GenBank/DDBJ whole genome shotgun (WGS) entry which is preliminary data.</text>
</comment>
<dbReference type="SFLD" id="SFLDS00001">
    <property type="entry name" value="Enolase"/>
    <property type="match status" value="1"/>
</dbReference>
<evidence type="ECO:0000256" key="3">
    <source>
        <dbReference type="ARBA" id="ARBA00022723"/>
    </source>
</evidence>
<reference evidence="6" key="1">
    <citation type="journal article" date="2021" name="Nat. Commun.">
        <title>Genetic determinants of endophytism in the Arabidopsis root mycobiome.</title>
        <authorList>
            <person name="Mesny F."/>
            <person name="Miyauchi S."/>
            <person name="Thiergart T."/>
            <person name="Pickel B."/>
            <person name="Atanasova L."/>
            <person name="Karlsson M."/>
            <person name="Huettel B."/>
            <person name="Barry K.W."/>
            <person name="Haridas S."/>
            <person name="Chen C."/>
            <person name="Bauer D."/>
            <person name="Andreopoulos W."/>
            <person name="Pangilinan J."/>
            <person name="LaButti K."/>
            <person name="Riley R."/>
            <person name="Lipzen A."/>
            <person name="Clum A."/>
            <person name="Drula E."/>
            <person name="Henrissat B."/>
            <person name="Kohler A."/>
            <person name="Grigoriev I.V."/>
            <person name="Martin F.M."/>
            <person name="Hacquard S."/>
        </authorList>
    </citation>
    <scope>NUCLEOTIDE SEQUENCE</scope>
    <source>
        <strain evidence="6">MPI-CAGE-AT-0016</strain>
    </source>
</reference>
<evidence type="ECO:0000256" key="4">
    <source>
        <dbReference type="ARBA" id="ARBA00022842"/>
    </source>
</evidence>